<dbReference type="GeneID" id="25908093"/>
<reference evidence="3 4" key="1">
    <citation type="submission" date="2011-02" db="EMBL/GenBank/DDBJ databases">
        <title>The Genome Sequence of Sphaeroforma arctica JP610.</title>
        <authorList>
            <consortium name="The Broad Institute Genome Sequencing Platform"/>
            <person name="Russ C."/>
            <person name="Cuomo C."/>
            <person name="Young S.K."/>
            <person name="Zeng Q."/>
            <person name="Gargeya S."/>
            <person name="Alvarado L."/>
            <person name="Berlin A."/>
            <person name="Chapman S.B."/>
            <person name="Chen Z."/>
            <person name="Freedman E."/>
            <person name="Gellesch M."/>
            <person name="Goldberg J."/>
            <person name="Griggs A."/>
            <person name="Gujja S."/>
            <person name="Heilman E."/>
            <person name="Heiman D."/>
            <person name="Howarth C."/>
            <person name="Mehta T."/>
            <person name="Neiman D."/>
            <person name="Pearson M."/>
            <person name="Roberts A."/>
            <person name="Saif S."/>
            <person name="Shea T."/>
            <person name="Shenoy N."/>
            <person name="Sisk P."/>
            <person name="Stolte C."/>
            <person name="Sykes S."/>
            <person name="White J."/>
            <person name="Yandava C."/>
            <person name="Burger G."/>
            <person name="Gray M.W."/>
            <person name="Holland P.W.H."/>
            <person name="King N."/>
            <person name="Lang F.B.F."/>
            <person name="Roger A.J."/>
            <person name="Ruiz-Trillo I."/>
            <person name="Haas B."/>
            <person name="Nusbaum C."/>
            <person name="Birren B."/>
        </authorList>
    </citation>
    <scope>NUCLEOTIDE SEQUENCE [LARGE SCALE GENOMIC DNA]</scope>
    <source>
        <strain evidence="3 4">JP610</strain>
    </source>
</reference>
<dbReference type="Gene3D" id="3.40.30.10">
    <property type="entry name" value="Glutaredoxin"/>
    <property type="match status" value="1"/>
</dbReference>
<dbReference type="CDD" id="cd00299">
    <property type="entry name" value="GST_C_family"/>
    <property type="match status" value="1"/>
</dbReference>
<evidence type="ECO:0000259" key="1">
    <source>
        <dbReference type="PROSITE" id="PS50404"/>
    </source>
</evidence>
<proteinExistence type="predicted"/>
<dbReference type="Proteomes" id="UP000054560">
    <property type="component" value="Unassembled WGS sequence"/>
</dbReference>
<protein>
    <recommendedName>
        <fullName evidence="5">Glutathione S-transferase</fullName>
    </recommendedName>
</protein>
<dbReference type="InterPro" id="IPR004045">
    <property type="entry name" value="Glutathione_S-Trfase_N"/>
</dbReference>
<dbReference type="InterPro" id="IPR036282">
    <property type="entry name" value="Glutathione-S-Trfase_C_sf"/>
</dbReference>
<dbReference type="OrthoDB" id="414243at2759"/>
<dbReference type="AlphaFoldDB" id="A0A0L0FVS8"/>
<dbReference type="SUPFAM" id="SSF47616">
    <property type="entry name" value="GST C-terminal domain-like"/>
    <property type="match status" value="1"/>
</dbReference>
<dbReference type="PANTHER" id="PTHR11571">
    <property type="entry name" value="GLUTATHIONE S-TRANSFERASE"/>
    <property type="match status" value="1"/>
</dbReference>
<dbReference type="EMBL" id="KQ242206">
    <property type="protein sequence ID" value="KNC80043.1"/>
    <property type="molecule type" value="Genomic_DNA"/>
</dbReference>
<evidence type="ECO:0000313" key="3">
    <source>
        <dbReference type="EMBL" id="KNC80043.1"/>
    </source>
</evidence>
<keyword evidence="4" id="KW-1185">Reference proteome</keyword>
<accession>A0A0L0FVS8</accession>
<gene>
    <name evidence="3" type="ORF">SARC_07589</name>
</gene>
<dbReference type="PROSITE" id="PS50404">
    <property type="entry name" value="GST_NTER"/>
    <property type="match status" value="1"/>
</dbReference>
<dbReference type="CDD" id="cd03039">
    <property type="entry name" value="GST_N_Sigma_like"/>
    <property type="match status" value="1"/>
</dbReference>
<dbReference type="SFLD" id="SFLDS00019">
    <property type="entry name" value="Glutathione_Transferase_(cytos"/>
    <property type="match status" value="1"/>
</dbReference>
<dbReference type="GO" id="GO:0006749">
    <property type="term" value="P:glutathione metabolic process"/>
    <property type="evidence" value="ECO:0007669"/>
    <property type="project" value="TreeGrafter"/>
</dbReference>
<dbReference type="PROSITE" id="PS50405">
    <property type="entry name" value="GST_CTER"/>
    <property type="match status" value="1"/>
</dbReference>
<dbReference type="InterPro" id="IPR010987">
    <property type="entry name" value="Glutathione-S-Trfase_C-like"/>
</dbReference>
<dbReference type="Gene3D" id="1.20.1050.10">
    <property type="match status" value="1"/>
</dbReference>
<name>A0A0L0FVS8_9EUKA</name>
<organism evidence="3 4">
    <name type="scientific">Sphaeroforma arctica JP610</name>
    <dbReference type="NCBI Taxonomy" id="667725"/>
    <lineage>
        <taxon>Eukaryota</taxon>
        <taxon>Ichthyosporea</taxon>
        <taxon>Ichthyophonida</taxon>
        <taxon>Sphaeroforma</taxon>
    </lineage>
</organism>
<dbReference type="RefSeq" id="XP_014153945.1">
    <property type="nucleotide sequence ID" value="XM_014298470.1"/>
</dbReference>
<dbReference type="eggNOG" id="KOG1695">
    <property type="taxonomic scope" value="Eukaryota"/>
</dbReference>
<feature type="domain" description="GST N-terminal" evidence="1">
    <location>
        <begin position="4"/>
        <end position="85"/>
    </location>
</feature>
<evidence type="ECO:0008006" key="5">
    <source>
        <dbReference type="Google" id="ProtNLM"/>
    </source>
</evidence>
<dbReference type="InterPro" id="IPR036249">
    <property type="entry name" value="Thioredoxin-like_sf"/>
</dbReference>
<dbReference type="Pfam" id="PF14497">
    <property type="entry name" value="GST_C_3"/>
    <property type="match status" value="1"/>
</dbReference>
<dbReference type="SUPFAM" id="SSF52833">
    <property type="entry name" value="Thioredoxin-like"/>
    <property type="match status" value="1"/>
</dbReference>
<evidence type="ECO:0000313" key="4">
    <source>
        <dbReference type="Proteomes" id="UP000054560"/>
    </source>
</evidence>
<dbReference type="GO" id="GO:0004364">
    <property type="term" value="F:glutathione transferase activity"/>
    <property type="evidence" value="ECO:0007669"/>
    <property type="project" value="TreeGrafter"/>
</dbReference>
<dbReference type="STRING" id="667725.A0A0L0FVS8"/>
<dbReference type="InterPro" id="IPR040079">
    <property type="entry name" value="Glutathione_S-Trfase"/>
</dbReference>
<dbReference type="InterPro" id="IPR050213">
    <property type="entry name" value="GST_superfamily"/>
</dbReference>
<dbReference type="InterPro" id="IPR004046">
    <property type="entry name" value="GST_C"/>
</dbReference>
<evidence type="ECO:0000259" key="2">
    <source>
        <dbReference type="PROSITE" id="PS50405"/>
    </source>
</evidence>
<feature type="domain" description="GST C-terminal" evidence="2">
    <location>
        <begin position="87"/>
        <end position="214"/>
    </location>
</feature>
<sequence>MAAGRLTLYYLPIRAKAEAIKYILKYGNVDFDDVTIPWSDWGAEKEKQEICKLGQLPSIKTKDGNLYIQSNAIIRYVASLANITPTTPEGILKADEVLDVADEMHGCNFLCNGHEEGSEAFNTAKETYFTKMPNWLSASERILGDGSYFNGETPSYGDFAILHPLMLAQYLDSSLLKEYAKLDAWYAKMCSIESVKQHKAECETKTYGLPDKNCLFKNLPGNNK</sequence>